<dbReference type="EMBL" id="PDNZ01000006">
    <property type="protein sequence ID" value="PWW81626.1"/>
    <property type="molecule type" value="Genomic_DNA"/>
</dbReference>
<sequence>MNTFIRSNEFDRWLSNLSDQKAKARILARLRSAMHGNFGDCEPVGEGVSEMRIHVGAGYRVYYTRTGTTVYFLLGGGSKSTQRKDIKNLKKLARKIKETEQ</sequence>
<dbReference type="NCBIfam" id="TIGR02683">
    <property type="entry name" value="upstrm_HI1419"/>
    <property type="match status" value="1"/>
</dbReference>
<dbReference type="PANTHER" id="PTHR41791:SF1">
    <property type="entry name" value="SSL7039 PROTEIN"/>
    <property type="match status" value="1"/>
</dbReference>
<dbReference type="InterPro" id="IPR014056">
    <property type="entry name" value="TypeIITA-like_toxin_pred"/>
</dbReference>
<keyword evidence="2" id="KW-1185">Reference proteome</keyword>
<dbReference type="RefSeq" id="WP_110023745.1">
    <property type="nucleotide sequence ID" value="NZ_PDNZ01000006.1"/>
</dbReference>
<dbReference type="OrthoDB" id="9800258at2"/>
<dbReference type="PIRSF" id="PIRSF028744">
    <property type="entry name" value="Addict_mod_HI1419"/>
    <property type="match status" value="1"/>
</dbReference>
<organism evidence="1 2">
    <name type="scientific">Prosthecochloris marina</name>
    <dbReference type="NCBI Taxonomy" id="2017681"/>
    <lineage>
        <taxon>Bacteria</taxon>
        <taxon>Pseudomonadati</taxon>
        <taxon>Chlorobiota</taxon>
        <taxon>Chlorobiia</taxon>
        <taxon>Chlorobiales</taxon>
        <taxon>Chlorobiaceae</taxon>
        <taxon>Prosthecochloris</taxon>
    </lineage>
</organism>
<proteinExistence type="predicted"/>
<comment type="caution">
    <text evidence="1">The sequence shown here is derived from an EMBL/GenBank/DDBJ whole genome shotgun (WGS) entry which is preliminary data.</text>
</comment>
<dbReference type="Proteomes" id="UP000246278">
    <property type="component" value="Unassembled WGS sequence"/>
</dbReference>
<dbReference type="InterPro" id="IPR009241">
    <property type="entry name" value="HigB-like"/>
</dbReference>
<reference evidence="2" key="1">
    <citation type="submission" date="2017-10" db="EMBL/GenBank/DDBJ databases">
        <authorList>
            <person name="Gaisin V.A."/>
            <person name="Rysina M.S."/>
            <person name="Grouzdev D.S."/>
        </authorList>
    </citation>
    <scope>NUCLEOTIDE SEQUENCE [LARGE SCALE GENOMIC DNA]</scope>
    <source>
        <strain evidence="2">V1</strain>
    </source>
</reference>
<evidence type="ECO:0000313" key="1">
    <source>
        <dbReference type="EMBL" id="PWW81626.1"/>
    </source>
</evidence>
<evidence type="ECO:0000313" key="2">
    <source>
        <dbReference type="Proteomes" id="UP000246278"/>
    </source>
</evidence>
<protein>
    <submittedName>
        <fullName evidence="1">Addiction module protein</fullName>
    </submittedName>
</protein>
<dbReference type="AlphaFoldDB" id="A0A317T882"/>
<name>A0A317T882_9CHLB</name>
<dbReference type="Pfam" id="PF05973">
    <property type="entry name" value="Gp49"/>
    <property type="match status" value="1"/>
</dbReference>
<gene>
    <name evidence="1" type="ORF">CR164_09470</name>
</gene>
<accession>A0A317T882</accession>
<dbReference type="PANTHER" id="PTHR41791">
    <property type="entry name" value="SSL7039 PROTEIN"/>
    <property type="match status" value="1"/>
</dbReference>